<dbReference type="PANTHER" id="PTHR43289">
    <property type="entry name" value="MITOGEN-ACTIVATED PROTEIN KINASE KINASE KINASE 20-RELATED"/>
    <property type="match status" value="1"/>
</dbReference>
<feature type="compositionally biased region" description="Low complexity" evidence="7">
    <location>
        <begin position="452"/>
        <end position="474"/>
    </location>
</feature>
<evidence type="ECO:0000256" key="6">
    <source>
        <dbReference type="ARBA" id="ARBA00022840"/>
    </source>
</evidence>
<keyword evidence="5 9" id="KW-0418">Kinase</keyword>
<accession>A0A7W7ZW32</accession>
<dbReference type="Pfam" id="PF00069">
    <property type="entry name" value="Pkinase"/>
    <property type="match status" value="1"/>
</dbReference>
<dbReference type="AlphaFoldDB" id="A0A7W7ZW32"/>
<name>A0A7W7ZW32_9ACTN</name>
<comment type="caution">
    <text evidence="9">The sequence shown here is derived from an EMBL/GenBank/DDBJ whole genome shotgun (WGS) entry which is preliminary data.</text>
</comment>
<dbReference type="PROSITE" id="PS50011">
    <property type="entry name" value="PROTEIN_KINASE_DOM"/>
    <property type="match status" value="1"/>
</dbReference>
<dbReference type="GO" id="GO:0005524">
    <property type="term" value="F:ATP binding"/>
    <property type="evidence" value="ECO:0007669"/>
    <property type="project" value="UniProtKB-KW"/>
</dbReference>
<dbReference type="Gene3D" id="3.30.200.20">
    <property type="entry name" value="Phosphorylase Kinase, domain 1"/>
    <property type="match status" value="1"/>
</dbReference>
<sequence>MTPLRPEDPPQIGEYTLIGFLGEGPRGAMYVGRAEDDAPIRAIKLLPPEPEVTPEALARFTAAKRVSSSYIARVLDSGWHEDRPYLVREHVEGRSLAATVAEDGPLAEDALERLALGILTALSAVHLAGIAHRSLTPHNVIMGADGPRVTDVGLGDPVGEVGYQAPEQINGLQYGPYADVFAWGAVVAFAGSGEPPFGQDGQAVLNAEPHLPFDAEPLHRVVRAALAKGVHQRPTTYTALLQLLGDTGPASGMIPPPPEVRPDAETMIQQEQPVQGVPVQPGPVVPPAPFQQQGPSWGAPQIPNQQQPPLRMEPLTGAAVGAERPRKRFPLALVAGLGVIALLSGVGLWGAGQYAEIQPVAQSAASGNNVVKIPSVAGDSGTGTGGVPSAGVPADGQGQPEQPQPTITVPWAVTSPPLDDDGVGPLVLPTEWPSASGTPSVPELTSPPTPTAAPTVPAVPTTQPTQQPTAQPTTEKPRKGSGKPSPTATVTKTVEPSDKPTPTPTQKPTEEPKPTPTPTPTPTTEEPKPTPTPKPTQKPTEEPKPTPTQKPEPEKPKPTPTQKPEPPKPEPEKPNPHTPTAACGGGFSIQRSQSFAGGTTYQLYNNSTGENCVVTMKTTNVGKASPVSATLEVQGGGSKTDSGNFEYYAGPVKLPAKGKCVRFSGSAGSASTSAGWANCG</sequence>
<dbReference type="RefSeq" id="WP_184957856.1">
    <property type="nucleotide sequence ID" value="NZ_JACHIN010000001.1"/>
</dbReference>
<dbReference type="PRINTS" id="PR01217">
    <property type="entry name" value="PRICHEXTENSN"/>
</dbReference>
<reference evidence="9 10" key="1">
    <citation type="submission" date="2020-08" db="EMBL/GenBank/DDBJ databases">
        <title>Genomic Encyclopedia of Type Strains, Phase IV (KMG-IV): sequencing the most valuable type-strain genomes for metagenomic binning, comparative biology and taxonomic classification.</title>
        <authorList>
            <person name="Goeker M."/>
        </authorList>
    </citation>
    <scope>NUCLEOTIDE SEQUENCE [LARGE SCALE GENOMIC DNA]</scope>
    <source>
        <strain evidence="9 10">DSM 45385</strain>
    </source>
</reference>
<dbReference type="Proteomes" id="UP000568380">
    <property type="component" value="Unassembled WGS sequence"/>
</dbReference>
<evidence type="ECO:0000256" key="7">
    <source>
        <dbReference type="SAM" id="MobiDB-lite"/>
    </source>
</evidence>
<dbReference type="GO" id="GO:0004674">
    <property type="term" value="F:protein serine/threonine kinase activity"/>
    <property type="evidence" value="ECO:0007669"/>
    <property type="project" value="UniProtKB-KW"/>
</dbReference>
<evidence type="ECO:0000256" key="1">
    <source>
        <dbReference type="ARBA" id="ARBA00012513"/>
    </source>
</evidence>
<dbReference type="EC" id="2.7.11.1" evidence="1"/>
<dbReference type="PANTHER" id="PTHR43289:SF6">
    <property type="entry name" value="SERINE_THREONINE-PROTEIN KINASE NEKL-3"/>
    <property type="match status" value="1"/>
</dbReference>
<evidence type="ECO:0000256" key="5">
    <source>
        <dbReference type="ARBA" id="ARBA00022777"/>
    </source>
</evidence>
<keyword evidence="10" id="KW-1185">Reference proteome</keyword>
<feature type="compositionally biased region" description="Basic and acidic residues" evidence="7">
    <location>
        <begin position="565"/>
        <end position="575"/>
    </location>
</feature>
<organism evidence="9 10">
    <name type="scientific">Nonomuraea endophytica</name>
    <dbReference type="NCBI Taxonomy" id="714136"/>
    <lineage>
        <taxon>Bacteria</taxon>
        <taxon>Bacillati</taxon>
        <taxon>Actinomycetota</taxon>
        <taxon>Actinomycetes</taxon>
        <taxon>Streptosporangiales</taxon>
        <taxon>Streptosporangiaceae</taxon>
        <taxon>Nonomuraea</taxon>
    </lineage>
</organism>
<protein>
    <recommendedName>
        <fullName evidence="1">non-specific serine/threonine protein kinase</fullName>
        <ecNumber evidence="1">2.7.11.1</ecNumber>
    </recommendedName>
</protein>
<keyword evidence="4" id="KW-0547">Nucleotide-binding</keyword>
<dbReference type="InterPro" id="IPR000719">
    <property type="entry name" value="Prot_kinase_dom"/>
</dbReference>
<dbReference type="Gene3D" id="1.10.510.10">
    <property type="entry name" value="Transferase(Phosphotransferase) domain 1"/>
    <property type="match status" value="1"/>
</dbReference>
<evidence type="ECO:0000313" key="9">
    <source>
        <dbReference type="EMBL" id="MBB5074879.1"/>
    </source>
</evidence>
<dbReference type="EMBL" id="JACHIN010000001">
    <property type="protein sequence ID" value="MBB5074879.1"/>
    <property type="molecule type" value="Genomic_DNA"/>
</dbReference>
<dbReference type="SUPFAM" id="SSF56112">
    <property type="entry name" value="Protein kinase-like (PK-like)"/>
    <property type="match status" value="1"/>
</dbReference>
<keyword evidence="2 9" id="KW-0723">Serine/threonine-protein kinase</keyword>
<proteinExistence type="predicted"/>
<dbReference type="CDD" id="cd14014">
    <property type="entry name" value="STKc_PknB_like"/>
    <property type="match status" value="1"/>
</dbReference>
<keyword evidence="3" id="KW-0808">Transferase</keyword>
<evidence type="ECO:0000259" key="8">
    <source>
        <dbReference type="PROSITE" id="PS50011"/>
    </source>
</evidence>
<gene>
    <name evidence="9" type="ORF">HNR40_000325</name>
</gene>
<evidence type="ECO:0000256" key="2">
    <source>
        <dbReference type="ARBA" id="ARBA00022527"/>
    </source>
</evidence>
<keyword evidence="6" id="KW-0067">ATP-binding</keyword>
<feature type="region of interest" description="Disordered" evidence="7">
    <location>
        <begin position="376"/>
        <end position="592"/>
    </location>
</feature>
<dbReference type="InterPro" id="IPR011009">
    <property type="entry name" value="Kinase-like_dom_sf"/>
</dbReference>
<evidence type="ECO:0000313" key="10">
    <source>
        <dbReference type="Proteomes" id="UP000568380"/>
    </source>
</evidence>
<evidence type="ECO:0000256" key="3">
    <source>
        <dbReference type="ARBA" id="ARBA00022679"/>
    </source>
</evidence>
<feature type="domain" description="Protein kinase" evidence="8">
    <location>
        <begin position="15"/>
        <end position="244"/>
    </location>
</feature>
<evidence type="ECO:0000256" key="4">
    <source>
        <dbReference type="ARBA" id="ARBA00022741"/>
    </source>
</evidence>
<feature type="compositionally biased region" description="Polar residues" evidence="7">
    <location>
        <begin position="484"/>
        <end position="494"/>
    </location>
</feature>